<dbReference type="Pfam" id="PF09976">
    <property type="entry name" value="TPR_21"/>
    <property type="match status" value="1"/>
</dbReference>
<organism evidence="4 5">
    <name type="scientific">Flavisolibacter tropicus</name>
    <dbReference type="NCBI Taxonomy" id="1492898"/>
    <lineage>
        <taxon>Bacteria</taxon>
        <taxon>Pseudomonadati</taxon>
        <taxon>Bacteroidota</taxon>
        <taxon>Chitinophagia</taxon>
        <taxon>Chitinophagales</taxon>
        <taxon>Chitinophagaceae</taxon>
        <taxon>Flavisolibacter</taxon>
    </lineage>
</organism>
<keyword evidence="2" id="KW-0812">Transmembrane</keyword>
<evidence type="ECO:0000259" key="3">
    <source>
        <dbReference type="Pfam" id="PF09976"/>
    </source>
</evidence>
<proteinExistence type="predicted"/>
<dbReference type="AlphaFoldDB" id="A0A172TRH6"/>
<keyword evidence="5" id="KW-1185">Reference proteome</keyword>
<dbReference type="OrthoDB" id="9808622at2"/>
<dbReference type="STRING" id="1492898.SY85_02845"/>
<reference evidence="4 5" key="2">
    <citation type="journal article" date="2016" name="Int. J. Syst. Evol. Microbiol.">
        <title>Flavisolibacter tropicus sp. nov., isolated from tropical soil.</title>
        <authorList>
            <person name="Lee J.J."/>
            <person name="Kang M.S."/>
            <person name="Kim G.S."/>
            <person name="Lee C.S."/>
            <person name="Lim S."/>
            <person name="Lee J."/>
            <person name="Roh S.H."/>
            <person name="Kang H."/>
            <person name="Ha J.M."/>
            <person name="Bae S."/>
            <person name="Jung H.Y."/>
            <person name="Kim M.K."/>
        </authorList>
    </citation>
    <scope>NUCLEOTIDE SEQUENCE [LARGE SCALE GENOMIC DNA]</scope>
    <source>
        <strain evidence="4 5">LCS9</strain>
    </source>
</reference>
<feature type="repeat" description="TPR" evidence="1">
    <location>
        <begin position="141"/>
        <end position="174"/>
    </location>
</feature>
<keyword evidence="2" id="KW-0472">Membrane</keyword>
<evidence type="ECO:0000256" key="1">
    <source>
        <dbReference type="PROSITE-ProRule" id="PRU00339"/>
    </source>
</evidence>
<sequence length="230" mass="25784">MAETKTVSRPVEQNQETEAVDRAKDFWSRYNRPITIAALAIILVGGGYLAYKNFVQKPNEQKAAEAIFKAEEYYRLDSFRLALNGDGVNQGFVKLADKYSGTKAGNLAKFYAGASYLQVGDAANAVKFLNDFSSDAKQIQARAYKLLGDAYAEQGKNNDALSNYKKAAHHFEKDEANSSDYLFMAAYFAARVVNDQKQAVELFKELKQKFPRTEKGFEADKFLAQLGEYK</sequence>
<evidence type="ECO:0000313" key="5">
    <source>
        <dbReference type="Proteomes" id="UP000077177"/>
    </source>
</evidence>
<reference evidence="5" key="1">
    <citation type="submission" date="2015-01" db="EMBL/GenBank/DDBJ databases">
        <title>Flavisolibacter sp./LCS9/ whole genome sequencing.</title>
        <authorList>
            <person name="Kim M.K."/>
            <person name="Srinivasan S."/>
            <person name="Lee J.-J."/>
        </authorList>
    </citation>
    <scope>NUCLEOTIDE SEQUENCE [LARGE SCALE GENOMIC DNA]</scope>
    <source>
        <strain evidence="5">LCS9</strain>
    </source>
</reference>
<dbReference type="SUPFAM" id="SSF48452">
    <property type="entry name" value="TPR-like"/>
    <property type="match status" value="1"/>
</dbReference>
<dbReference type="InterPro" id="IPR018704">
    <property type="entry name" value="SecYEG/CpoB_TPR"/>
</dbReference>
<feature type="domain" description="Ancillary SecYEG translocon subunit/Cell division coordinator CpoB TPR" evidence="3">
    <location>
        <begin position="24"/>
        <end position="138"/>
    </location>
</feature>
<gene>
    <name evidence="4" type="ORF">SY85_02845</name>
</gene>
<dbReference type="PROSITE" id="PS50005">
    <property type="entry name" value="TPR"/>
    <property type="match status" value="1"/>
</dbReference>
<dbReference type="KEGG" id="fla:SY85_02845"/>
<dbReference type="InterPro" id="IPR019734">
    <property type="entry name" value="TPR_rpt"/>
</dbReference>
<accession>A0A172TRH6</accession>
<dbReference type="EMBL" id="CP011390">
    <property type="protein sequence ID" value="ANE49598.1"/>
    <property type="molecule type" value="Genomic_DNA"/>
</dbReference>
<dbReference type="RefSeq" id="WP_066401715.1">
    <property type="nucleotide sequence ID" value="NZ_CP011390.1"/>
</dbReference>
<dbReference type="Gene3D" id="1.25.40.10">
    <property type="entry name" value="Tetratricopeptide repeat domain"/>
    <property type="match status" value="1"/>
</dbReference>
<dbReference type="Proteomes" id="UP000077177">
    <property type="component" value="Chromosome"/>
</dbReference>
<name>A0A172TRH6_9BACT</name>
<keyword evidence="2" id="KW-1133">Transmembrane helix</keyword>
<evidence type="ECO:0000256" key="2">
    <source>
        <dbReference type="SAM" id="Phobius"/>
    </source>
</evidence>
<dbReference type="InterPro" id="IPR011990">
    <property type="entry name" value="TPR-like_helical_dom_sf"/>
</dbReference>
<keyword evidence="1" id="KW-0802">TPR repeat</keyword>
<feature type="transmembrane region" description="Helical" evidence="2">
    <location>
        <begin position="34"/>
        <end position="51"/>
    </location>
</feature>
<evidence type="ECO:0000313" key="4">
    <source>
        <dbReference type="EMBL" id="ANE49598.1"/>
    </source>
</evidence>
<protein>
    <submittedName>
        <fullName evidence="4">Tetratricopeptide domain protein</fullName>
    </submittedName>
</protein>